<dbReference type="OrthoDB" id="9808036at2"/>
<comment type="similarity">
    <text evidence="1 5">Belongs to the universal ribosomal protein uS2 family.</text>
</comment>
<dbReference type="GO" id="GO:0006412">
    <property type="term" value="P:translation"/>
    <property type="evidence" value="ECO:0007669"/>
    <property type="project" value="UniProtKB-UniRule"/>
</dbReference>
<evidence type="ECO:0000256" key="3">
    <source>
        <dbReference type="ARBA" id="ARBA00023274"/>
    </source>
</evidence>
<dbReference type="InterPro" id="IPR001865">
    <property type="entry name" value="Ribosomal_uS2"/>
</dbReference>
<keyword evidence="7" id="KW-1185">Reference proteome</keyword>
<dbReference type="SUPFAM" id="SSF52313">
    <property type="entry name" value="Ribosomal protein S2"/>
    <property type="match status" value="1"/>
</dbReference>
<dbReference type="PANTHER" id="PTHR12534:SF0">
    <property type="entry name" value="SMALL RIBOSOMAL SUBUNIT PROTEIN US2M"/>
    <property type="match status" value="1"/>
</dbReference>
<dbReference type="AlphaFoldDB" id="A0A2G0V751"/>
<dbReference type="EMBL" id="MKGN01000011">
    <property type="protein sequence ID" value="PHN16287.1"/>
    <property type="molecule type" value="Genomic_DNA"/>
</dbReference>
<sequence length="206" mass="23289">MTEDIIKKMLESGVHIGHRSCFWNPKMFQYIYCKRRRVHIIDLSKTIRMLKKAILFVERLVTENKHILFVCTKWQLQSFVEKEVSRISMSFITKRWLGGTLTNFNTISNSALNVTDSLKAKGLKVNRVPDAVVVVEAVKHRIVVREAQRLRVPVIAIVDTNCSLSGIDFPIPANDDSATSVHLILAGIIKHIHKTKAVSKGKGLSS</sequence>
<keyword evidence="2 5" id="KW-0689">Ribosomal protein</keyword>
<dbReference type="GO" id="GO:0015935">
    <property type="term" value="C:small ribosomal subunit"/>
    <property type="evidence" value="ECO:0007669"/>
    <property type="project" value="InterPro"/>
</dbReference>
<dbReference type="PROSITE" id="PS00962">
    <property type="entry name" value="RIBOSOMAL_S2_1"/>
    <property type="match status" value="1"/>
</dbReference>
<evidence type="ECO:0000256" key="4">
    <source>
        <dbReference type="ARBA" id="ARBA00035256"/>
    </source>
</evidence>
<name>A0A2G0V751_9PROT</name>
<evidence type="ECO:0000313" key="7">
    <source>
        <dbReference type="Proteomes" id="UP000222818"/>
    </source>
</evidence>
<dbReference type="InterPro" id="IPR018130">
    <property type="entry name" value="Ribosomal_uS2_CS"/>
</dbReference>
<dbReference type="RefSeq" id="WP_099336847.1">
    <property type="nucleotide sequence ID" value="NZ_MKGN01000011.1"/>
</dbReference>
<comment type="caution">
    <text evidence="6">The sequence shown here is derived from an EMBL/GenBank/DDBJ whole genome shotgun (WGS) entry which is preliminary data.</text>
</comment>
<dbReference type="GO" id="GO:0003735">
    <property type="term" value="F:structural constituent of ribosome"/>
    <property type="evidence" value="ECO:0007669"/>
    <property type="project" value="InterPro"/>
</dbReference>
<dbReference type="Pfam" id="PF00318">
    <property type="entry name" value="Ribosomal_S2"/>
    <property type="match status" value="2"/>
</dbReference>
<dbReference type="CDD" id="cd01425">
    <property type="entry name" value="RPS2"/>
    <property type="match status" value="1"/>
</dbReference>
<reference evidence="6 7" key="1">
    <citation type="journal article" date="2017" name="ISME J.">
        <title>Tremblaya phenacola PPER: an evolutionary beta-gammaproteobacterium collage.</title>
        <authorList>
            <person name="Gil R."/>
            <person name="Vargas-Chavez C."/>
            <person name="Lopez-Madrigal S."/>
            <person name="Santos-Garcia D."/>
            <person name="Latorre A."/>
            <person name="Moya A."/>
        </authorList>
    </citation>
    <scope>NUCLEOTIDE SEQUENCE [LARGE SCALE GENOMIC DNA]</scope>
    <source>
        <strain evidence="6 7">PPER</strain>
    </source>
</reference>
<dbReference type="Proteomes" id="UP000222818">
    <property type="component" value="Unassembled WGS sequence"/>
</dbReference>
<dbReference type="HAMAP" id="MF_00291_B">
    <property type="entry name" value="Ribosomal_uS2_B"/>
    <property type="match status" value="1"/>
</dbReference>
<gene>
    <name evidence="5 6" type="primary">rpsB</name>
    <name evidence="6" type="ORF">TPPER_00109</name>
</gene>
<dbReference type="PANTHER" id="PTHR12534">
    <property type="entry name" value="30S RIBOSOMAL PROTEIN S2 PROKARYOTIC AND ORGANELLAR"/>
    <property type="match status" value="1"/>
</dbReference>
<dbReference type="PRINTS" id="PR00395">
    <property type="entry name" value="RIBOSOMALS2"/>
</dbReference>
<evidence type="ECO:0000256" key="1">
    <source>
        <dbReference type="ARBA" id="ARBA00006242"/>
    </source>
</evidence>
<accession>A0A2G0V751</accession>
<protein>
    <recommendedName>
        <fullName evidence="4 5">Small ribosomal subunit protein uS2</fullName>
    </recommendedName>
</protein>
<dbReference type="InterPro" id="IPR023591">
    <property type="entry name" value="Ribosomal_uS2_flav_dom_sf"/>
</dbReference>
<dbReference type="NCBIfam" id="TIGR01011">
    <property type="entry name" value="rpsB_bact"/>
    <property type="match status" value="1"/>
</dbReference>
<evidence type="ECO:0000256" key="2">
    <source>
        <dbReference type="ARBA" id="ARBA00022980"/>
    </source>
</evidence>
<evidence type="ECO:0000313" key="6">
    <source>
        <dbReference type="EMBL" id="PHN16287.1"/>
    </source>
</evidence>
<dbReference type="InterPro" id="IPR005706">
    <property type="entry name" value="Ribosomal_uS2_bac/mit/plastid"/>
</dbReference>
<evidence type="ECO:0000256" key="5">
    <source>
        <dbReference type="HAMAP-Rule" id="MF_00291"/>
    </source>
</evidence>
<proteinExistence type="inferred from homology"/>
<dbReference type="Gene3D" id="3.40.50.10490">
    <property type="entry name" value="Glucose-6-phosphate isomerase like protein, domain 1"/>
    <property type="match status" value="1"/>
</dbReference>
<organism evidence="6 7">
    <name type="scientific">Candidatus Tremblayella phenacoccinincola</name>
    <dbReference type="NCBI Taxonomy" id="1010676"/>
    <lineage>
        <taxon>Bacteria</taxon>
        <taxon>Pseudomonadati</taxon>
        <taxon>Pseudomonadota</taxon>
        <taxon>Betaproteobacteria</taxon>
        <taxon>Candidatus Tremblayella</taxon>
    </lineage>
</organism>
<keyword evidence="3 5" id="KW-0687">Ribonucleoprotein</keyword>